<evidence type="ECO:0000259" key="1">
    <source>
        <dbReference type="Pfam" id="PF18598"/>
    </source>
</evidence>
<accession>A0A2N3VKX9</accession>
<dbReference type="InterPro" id="IPR009057">
    <property type="entry name" value="Homeodomain-like_sf"/>
</dbReference>
<reference evidence="2 3" key="1">
    <citation type="submission" date="2017-12" db="EMBL/GenBank/DDBJ databases">
        <title>Sequencing the genomes of 1000 Actinobacteria strains.</title>
        <authorList>
            <person name="Klenk H.-P."/>
        </authorList>
    </citation>
    <scope>NUCLEOTIDE SEQUENCE [LARGE SCALE GENOMIC DNA]</scope>
    <source>
        <strain evidence="2 3">DSM 44489</strain>
    </source>
</reference>
<dbReference type="AlphaFoldDB" id="A0A2N3VKX9"/>
<dbReference type="OrthoDB" id="158903at2"/>
<name>A0A2N3VKX9_9NOCA</name>
<dbReference type="Gene3D" id="1.10.357.10">
    <property type="entry name" value="Tetracycline Repressor, domain 2"/>
    <property type="match status" value="1"/>
</dbReference>
<keyword evidence="3" id="KW-1185">Reference proteome</keyword>
<dbReference type="Proteomes" id="UP000233766">
    <property type="component" value="Unassembled WGS sequence"/>
</dbReference>
<proteinExistence type="predicted"/>
<protein>
    <submittedName>
        <fullName evidence="2">AcrR family transcriptional regulator</fullName>
    </submittedName>
</protein>
<sequence>MASGGSSSSDVPASSTLPKPVREDVIVLAHRWFLEGRRIDMGQLARASGIGRATLYRWWGSREVVIGEVVWRIIAEAIGRVEARNAGVSDDPAGRFVRNFGTLADTVRTFEPLTRFVADDPEYGLRVLTSGYSVVQGRMIDWAASRLTDLPDLDPRIEVRDLAYAIVRVGEAFVWSDIITGDPPQSGKATAMVELLVRAASGKR</sequence>
<dbReference type="Pfam" id="PF18598">
    <property type="entry name" value="TetR_C_36"/>
    <property type="match status" value="1"/>
</dbReference>
<evidence type="ECO:0000313" key="3">
    <source>
        <dbReference type="Proteomes" id="UP000233766"/>
    </source>
</evidence>
<dbReference type="SUPFAM" id="SSF46689">
    <property type="entry name" value="Homeodomain-like"/>
    <property type="match status" value="1"/>
</dbReference>
<dbReference type="RefSeq" id="WP_101467854.1">
    <property type="nucleotide sequence ID" value="NZ_PJMW01000002.1"/>
</dbReference>
<organism evidence="2 3">
    <name type="scientific">Nocardia fluminea</name>
    <dbReference type="NCBI Taxonomy" id="134984"/>
    <lineage>
        <taxon>Bacteria</taxon>
        <taxon>Bacillati</taxon>
        <taxon>Actinomycetota</taxon>
        <taxon>Actinomycetes</taxon>
        <taxon>Mycobacteriales</taxon>
        <taxon>Nocardiaceae</taxon>
        <taxon>Nocardia</taxon>
    </lineage>
</organism>
<feature type="domain" description="QsdR TetR regulatory C-terminal" evidence="1">
    <location>
        <begin position="95"/>
        <end position="198"/>
    </location>
</feature>
<gene>
    <name evidence="2" type="ORF">ATK86_6750</name>
</gene>
<comment type="caution">
    <text evidence="2">The sequence shown here is derived from an EMBL/GenBank/DDBJ whole genome shotgun (WGS) entry which is preliminary data.</text>
</comment>
<dbReference type="InterPro" id="IPR041485">
    <property type="entry name" value="TetR_C_36"/>
</dbReference>
<dbReference type="EMBL" id="PJMW01000002">
    <property type="protein sequence ID" value="PKV82264.1"/>
    <property type="molecule type" value="Genomic_DNA"/>
</dbReference>
<evidence type="ECO:0000313" key="2">
    <source>
        <dbReference type="EMBL" id="PKV82264.1"/>
    </source>
</evidence>